<accession>U2MLY4</accession>
<protein>
    <recommendedName>
        <fullName evidence="6">Lipoprotein</fullName>
    </recommendedName>
</protein>
<dbReference type="PATRIC" id="fig|1125725.3.peg.459"/>
<evidence type="ECO:0000313" key="2">
    <source>
        <dbReference type="EMBL" id="ERF61593.1"/>
    </source>
</evidence>
<reference evidence="4 5" key="1">
    <citation type="submission" date="2013-08" db="EMBL/GenBank/DDBJ databases">
        <authorList>
            <person name="Durkin A.S."/>
            <person name="Haft D.R."/>
            <person name="McCorrison J."/>
            <person name="Torralba M."/>
            <person name="Gillis M."/>
            <person name="Haft D.H."/>
            <person name="Methe B."/>
            <person name="Sutton G."/>
            <person name="Nelson K.E."/>
        </authorList>
    </citation>
    <scope>NUCLEOTIDE SEQUENCE [LARGE SCALE GENOMIC DNA]</scope>
    <source>
        <strain evidence="3 5">ATCC 35536</strain>
        <strain evidence="2 4">VPI DR56BR1116</strain>
    </source>
</reference>
<keyword evidence="1" id="KW-0732">Signal</keyword>
<evidence type="ECO:0008006" key="6">
    <source>
        <dbReference type="Google" id="ProtNLM"/>
    </source>
</evidence>
<evidence type="ECO:0000313" key="4">
    <source>
        <dbReference type="Proteomes" id="UP000016412"/>
    </source>
</evidence>
<name>U2MLY4_TRESO</name>
<gene>
    <name evidence="3" type="ORF">HMPREF0860_0142</name>
    <name evidence="2" type="ORF">HMPREF1325_2389</name>
</gene>
<feature type="signal peptide" evidence="1">
    <location>
        <begin position="1"/>
        <end position="27"/>
    </location>
</feature>
<evidence type="ECO:0000256" key="1">
    <source>
        <dbReference type="SAM" id="SignalP"/>
    </source>
</evidence>
<evidence type="ECO:0000313" key="3">
    <source>
        <dbReference type="EMBL" id="ERK02670.1"/>
    </source>
</evidence>
<organism evidence="2 4">
    <name type="scientific">Treponema socranskii subsp. socranskii VPI DR56BR1116 = ATCC 35536</name>
    <dbReference type="NCBI Taxonomy" id="1125725"/>
    <lineage>
        <taxon>Bacteria</taxon>
        <taxon>Pseudomonadati</taxon>
        <taxon>Spirochaetota</taxon>
        <taxon>Spirochaetia</taxon>
        <taxon>Spirochaetales</taxon>
        <taxon>Treponemataceae</taxon>
        <taxon>Treponema</taxon>
    </lineage>
</organism>
<feature type="chain" id="PRO_5004632727" description="Lipoprotein" evidence="1">
    <location>
        <begin position="28"/>
        <end position="69"/>
    </location>
</feature>
<dbReference type="Proteomes" id="UP000016646">
    <property type="component" value="Unassembled WGS sequence"/>
</dbReference>
<evidence type="ECO:0000313" key="5">
    <source>
        <dbReference type="Proteomes" id="UP000016646"/>
    </source>
</evidence>
<dbReference type="EMBL" id="AVQI01000050">
    <property type="protein sequence ID" value="ERK02670.1"/>
    <property type="molecule type" value="Genomic_DNA"/>
</dbReference>
<comment type="caution">
    <text evidence="2">The sequence shown here is derived from an EMBL/GenBank/DDBJ whole genome shotgun (WGS) entry which is preliminary data.</text>
</comment>
<proteinExistence type="predicted"/>
<dbReference type="STRING" id="1125725.HMPREF1325_2389"/>
<dbReference type="EMBL" id="AUZJ01000009">
    <property type="protein sequence ID" value="ERF61593.1"/>
    <property type="molecule type" value="Genomic_DNA"/>
</dbReference>
<dbReference type="Proteomes" id="UP000016412">
    <property type="component" value="Unassembled WGS sequence"/>
</dbReference>
<sequence length="69" mass="7762">MVTSKKLSGTAALIFFIYCTIALSQNARDPKGARPYRSMRMRAVIRRNEAHERSGGGAWDWDCRSSKAL</sequence>
<dbReference type="AlphaFoldDB" id="U2MLY4"/>
<keyword evidence="5" id="KW-1185">Reference proteome</keyword>